<dbReference type="Gene3D" id="3.80.10.10">
    <property type="entry name" value="Ribonuclease Inhibitor"/>
    <property type="match status" value="1"/>
</dbReference>
<dbReference type="InterPro" id="IPR036047">
    <property type="entry name" value="F-box-like_dom_sf"/>
</dbReference>
<comment type="caution">
    <text evidence="2">The sequence shown here is derived from an EMBL/GenBank/DDBJ whole genome shotgun (WGS) entry which is preliminary data.</text>
</comment>
<dbReference type="AlphaFoldDB" id="A0A9N8ZIG8"/>
<dbReference type="SUPFAM" id="SSF81383">
    <property type="entry name" value="F-box domain"/>
    <property type="match status" value="1"/>
</dbReference>
<dbReference type="EMBL" id="CAJVPQ010000617">
    <property type="protein sequence ID" value="CAG8496742.1"/>
    <property type="molecule type" value="Genomic_DNA"/>
</dbReference>
<name>A0A9N8ZIG8_9GLOM</name>
<reference evidence="2" key="1">
    <citation type="submission" date="2021-06" db="EMBL/GenBank/DDBJ databases">
        <authorList>
            <person name="Kallberg Y."/>
            <person name="Tangrot J."/>
            <person name="Rosling A."/>
        </authorList>
    </citation>
    <scope>NUCLEOTIDE SEQUENCE</scope>
    <source>
        <strain evidence="2">UK204</strain>
    </source>
</reference>
<evidence type="ECO:0000259" key="1">
    <source>
        <dbReference type="Pfam" id="PF12937"/>
    </source>
</evidence>
<protein>
    <submittedName>
        <fullName evidence="2">5934_t:CDS:1</fullName>
    </submittedName>
</protein>
<dbReference type="InterPro" id="IPR001810">
    <property type="entry name" value="F-box_dom"/>
</dbReference>
<evidence type="ECO:0000313" key="2">
    <source>
        <dbReference type="EMBL" id="CAG8496742.1"/>
    </source>
</evidence>
<organism evidence="2 3">
    <name type="scientific">Funneliformis caledonium</name>
    <dbReference type="NCBI Taxonomy" id="1117310"/>
    <lineage>
        <taxon>Eukaryota</taxon>
        <taxon>Fungi</taxon>
        <taxon>Fungi incertae sedis</taxon>
        <taxon>Mucoromycota</taxon>
        <taxon>Glomeromycotina</taxon>
        <taxon>Glomeromycetes</taxon>
        <taxon>Glomerales</taxon>
        <taxon>Glomeraceae</taxon>
        <taxon>Funneliformis</taxon>
    </lineage>
</organism>
<dbReference type="Pfam" id="PF12937">
    <property type="entry name" value="F-box-like"/>
    <property type="match status" value="1"/>
</dbReference>
<dbReference type="SUPFAM" id="SSF52047">
    <property type="entry name" value="RNI-like"/>
    <property type="match status" value="1"/>
</dbReference>
<evidence type="ECO:0000313" key="3">
    <source>
        <dbReference type="Proteomes" id="UP000789570"/>
    </source>
</evidence>
<dbReference type="InterPro" id="IPR032675">
    <property type="entry name" value="LRR_dom_sf"/>
</dbReference>
<dbReference type="Proteomes" id="UP000789570">
    <property type="component" value="Unassembled WGS sequence"/>
</dbReference>
<proteinExistence type="predicted"/>
<accession>A0A9N8ZIG8</accession>
<feature type="domain" description="F-box" evidence="1">
    <location>
        <begin position="36"/>
        <end position="78"/>
    </location>
</feature>
<gene>
    <name evidence="2" type="ORF">FCALED_LOCUS3496</name>
</gene>
<keyword evidence="3" id="KW-1185">Reference proteome</keyword>
<sequence>MTDQHFKGTVDKNINNYQLTSVIRRESREVPFSPFLPPETLGEIFSYVGDDIKSLHSCLLVNKMWCESAALILWRQPFDISSIMASADLVDVYFLFFSDDIKNFLLTSVPNGLSHLLSNRPSLNYLSYLRYVDFKKVYKAVRMWLRCKTLFEPLSLEFKKKQIALANRIVTELGKIFTTGYARLDRLSLCVDSKYFEYNPIDSEEDCLSWPCYPGACSALSELREFLCGGQFVKDKILHTMAGICKDIEVLTIHESADTSPKMLAEFINAQRRLLKFTLTSWSGETLEILSSLRRQARTLRHMELIRCTFPKNEDYTKLFCGLAECRNLKTLKLSQCQNLSTKIMKPLAKASFEQLQTFIIDNEAVPDPPTLEIKNIIQNSKDSLIEIGLCVNLSLYVDIMETIGSCCPNLLKLSVTIERDYEIQQLITLFKSCTKLVELRIPRKWKLFEVKRSLIELGNVLPFTLQSLELDGLRFSHETWEEFLKICPKSIDHFTFNCFNKSIFVSTLQKYGEECGKCVKNEEVLGQFYLPMQVSVELR</sequence>
<dbReference type="OrthoDB" id="2336592at2759"/>